<dbReference type="InterPro" id="IPR015943">
    <property type="entry name" value="WD40/YVTN_repeat-like_dom_sf"/>
</dbReference>
<dbReference type="GO" id="GO:0072686">
    <property type="term" value="C:mitotic spindle"/>
    <property type="evidence" value="ECO:0007669"/>
    <property type="project" value="TreeGrafter"/>
</dbReference>
<evidence type="ECO:0000256" key="1">
    <source>
        <dbReference type="ARBA" id="ARBA00022574"/>
    </source>
</evidence>
<accession>A0A0F9L445</accession>
<feature type="transmembrane region" description="Helical" evidence="3">
    <location>
        <begin position="12"/>
        <end position="29"/>
    </location>
</feature>
<dbReference type="AlphaFoldDB" id="A0A0F9L445"/>
<keyword evidence="3" id="KW-0472">Membrane</keyword>
<dbReference type="SUPFAM" id="SSF50998">
    <property type="entry name" value="Quinoprotein alcohol dehydrogenase-like"/>
    <property type="match status" value="1"/>
</dbReference>
<dbReference type="InterPro" id="IPR050630">
    <property type="entry name" value="WD_repeat_EMAP"/>
</dbReference>
<dbReference type="Gene3D" id="2.130.10.10">
    <property type="entry name" value="YVTN repeat-like/Quinoprotein amine dehydrogenase"/>
    <property type="match status" value="2"/>
</dbReference>
<evidence type="ECO:0000259" key="4">
    <source>
        <dbReference type="PROSITE" id="PS50927"/>
    </source>
</evidence>
<dbReference type="GO" id="GO:0000226">
    <property type="term" value="P:microtubule cytoskeleton organization"/>
    <property type="evidence" value="ECO:0007669"/>
    <property type="project" value="TreeGrafter"/>
</dbReference>
<dbReference type="PANTHER" id="PTHR13720:SF50">
    <property type="entry name" value="ECHINODERM MICROTUBULE-ASSOCIATED PROTEIN-LIKE 2"/>
    <property type="match status" value="1"/>
</dbReference>
<dbReference type="EMBL" id="LAZR01007939">
    <property type="protein sequence ID" value="KKM81941.1"/>
    <property type="molecule type" value="Genomic_DNA"/>
</dbReference>
<protein>
    <recommendedName>
        <fullName evidence="4">Bulb-type lectin domain-containing protein</fullName>
    </recommendedName>
</protein>
<comment type="caution">
    <text evidence="5">The sequence shown here is derived from an EMBL/GenBank/DDBJ whole genome shotgun (WGS) entry which is preliminary data.</text>
</comment>
<feature type="domain" description="Bulb-type lectin" evidence="4">
    <location>
        <begin position="243"/>
        <end position="374"/>
    </location>
</feature>
<dbReference type="InterPro" id="IPR002372">
    <property type="entry name" value="PQQ_rpt_dom"/>
</dbReference>
<dbReference type="GO" id="GO:0008017">
    <property type="term" value="F:microtubule binding"/>
    <property type="evidence" value="ECO:0007669"/>
    <property type="project" value="TreeGrafter"/>
</dbReference>
<dbReference type="InterPro" id="IPR001480">
    <property type="entry name" value="Bulb-type_lectin_dom"/>
</dbReference>
<keyword evidence="1" id="KW-0853">WD repeat</keyword>
<dbReference type="SMART" id="SM00320">
    <property type="entry name" value="WD40"/>
    <property type="match status" value="6"/>
</dbReference>
<reference evidence="5" key="1">
    <citation type="journal article" date="2015" name="Nature">
        <title>Complex archaea that bridge the gap between prokaryotes and eukaryotes.</title>
        <authorList>
            <person name="Spang A."/>
            <person name="Saw J.H."/>
            <person name="Jorgensen S.L."/>
            <person name="Zaremba-Niedzwiedzka K."/>
            <person name="Martijn J."/>
            <person name="Lind A.E."/>
            <person name="van Eijk R."/>
            <person name="Schleper C."/>
            <person name="Guy L."/>
            <person name="Ettema T.J."/>
        </authorList>
    </citation>
    <scope>NUCLEOTIDE SEQUENCE</scope>
</reference>
<evidence type="ECO:0000256" key="3">
    <source>
        <dbReference type="SAM" id="Phobius"/>
    </source>
</evidence>
<organism evidence="5">
    <name type="scientific">marine sediment metagenome</name>
    <dbReference type="NCBI Taxonomy" id="412755"/>
    <lineage>
        <taxon>unclassified sequences</taxon>
        <taxon>metagenomes</taxon>
        <taxon>ecological metagenomes</taxon>
    </lineage>
</organism>
<dbReference type="InterPro" id="IPR001680">
    <property type="entry name" value="WD40_rpt"/>
</dbReference>
<keyword evidence="3" id="KW-1133">Transmembrane helix</keyword>
<keyword evidence="2" id="KW-0677">Repeat</keyword>
<proteinExistence type="predicted"/>
<dbReference type="PANTHER" id="PTHR13720">
    <property type="entry name" value="WD-40 REPEAT PROTEIN"/>
    <property type="match status" value="1"/>
</dbReference>
<name>A0A0F9L445_9ZZZZ</name>
<gene>
    <name evidence="5" type="ORF">LCGC14_1324730</name>
</gene>
<dbReference type="InterPro" id="IPR011047">
    <property type="entry name" value="Quinoprotein_ADH-like_sf"/>
</dbReference>
<dbReference type="Pfam" id="PF13360">
    <property type="entry name" value="PQQ_2"/>
    <property type="match status" value="1"/>
</dbReference>
<feature type="transmembrane region" description="Helical" evidence="3">
    <location>
        <begin position="425"/>
        <end position="445"/>
    </location>
</feature>
<evidence type="ECO:0000313" key="5">
    <source>
        <dbReference type="EMBL" id="KKM81941.1"/>
    </source>
</evidence>
<dbReference type="PROSITE" id="PS50927">
    <property type="entry name" value="BULB_LECTIN"/>
    <property type="match status" value="1"/>
</dbReference>
<sequence>MQKSKKSFFLRIILLSLMLIIIPNLLISIQKDIGIHVDERNKNEIINSQRNFNFYNTKYTTLESAASTALLWSFTLNSIREIDLSSDGNYIAVAGIEDIGGIVYLFNTSHSTPLWNYPVAGPYQSAIATAISSDGAYVAVGTVEGKLFLFNGTSGVPLWNYTTSGTIGSVAISSNGSLVVVGTSKMKILLFNLENSTPIWSYRVGRRISDLVISTSGNTIAVQDAQGRLYIFGKNSSIPIWIYSATYEDLSFYSAISLSSDGNYIVFGTGLGDSSTYLFNRSSNIPMWTSNFNSPAKTIEMSFDGNYIIEGFRNGMIQFFKKDNNISLWNYSTGSSITSVAISNNGDLCAALVYERGIFLFNKSSSNPFWEYSLIEHISYPYSKVVMSANGKIIVANNDNTIYLFNWDSILENNNDNNNPIDPTVISLVVLGFFSLIVIVTTFVLRRRKLQKDK</sequence>
<evidence type="ECO:0000256" key="2">
    <source>
        <dbReference type="ARBA" id="ARBA00022737"/>
    </source>
</evidence>
<keyword evidence="3" id="KW-0812">Transmembrane</keyword>